<evidence type="ECO:0000256" key="1">
    <source>
        <dbReference type="SAM" id="Phobius"/>
    </source>
</evidence>
<reference evidence="2 3" key="1">
    <citation type="submission" date="2015-12" db="EMBL/GenBank/DDBJ databases">
        <title>The genome of Folsomia candida.</title>
        <authorList>
            <person name="Faddeeva A."/>
            <person name="Derks M.F."/>
            <person name="Anvar Y."/>
            <person name="Smit S."/>
            <person name="Van Straalen N."/>
            <person name="Roelofs D."/>
        </authorList>
    </citation>
    <scope>NUCLEOTIDE SEQUENCE [LARGE SCALE GENOMIC DNA]</scope>
    <source>
        <strain evidence="2 3">VU population</strain>
        <tissue evidence="2">Whole body</tissue>
    </source>
</reference>
<protein>
    <submittedName>
        <fullName evidence="2">Uncharacterized protein</fullName>
    </submittedName>
</protein>
<organism evidence="2 3">
    <name type="scientific">Folsomia candida</name>
    <name type="common">Springtail</name>
    <dbReference type="NCBI Taxonomy" id="158441"/>
    <lineage>
        <taxon>Eukaryota</taxon>
        <taxon>Metazoa</taxon>
        <taxon>Ecdysozoa</taxon>
        <taxon>Arthropoda</taxon>
        <taxon>Hexapoda</taxon>
        <taxon>Collembola</taxon>
        <taxon>Entomobryomorpha</taxon>
        <taxon>Isotomoidea</taxon>
        <taxon>Isotomidae</taxon>
        <taxon>Proisotominae</taxon>
        <taxon>Folsomia</taxon>
    </lineage>
</organism>
<evidence type="ECO:0000313" key="3">
    <source>
        <dbReference type="Proteomes" id="UP000198287"/>
    </source>
</evidence>
<keyword evidence="3" id="KW-1185">Reference proteome</keyword>
<accession>A0A226EEM7</accession>
<keyword evidence="1" id="KW-1133">Transmembrane helix</keyword>
<proteinExistence type="predicted"/>
<feature type="transmembrane region" description="Helical" evidence="1">
    <location>
        <begin position="12"/>
        <end position="34"/>
    </location>
</feature>
<dbReference type="Proteomes" id="UP000198287">
    <property type="component" value="Unassembled WGS sequence"/>
</dbReference>
<sequence>MFTMAQRCFRILAHLDILLFFAVFFGSAITETYICKAKPISFHEHNFDFFGLFPKLEDNVHANISEQTVTQECKNDEEKQLNSSICMPVNYQDTIWDYRLKIINEARNYGMEVYHIVYILFWLVIVTYFVTEIWQYCLLLRGINVRRARFLYKWVTFRIIVLAVAMTIAMYDISGRQVTCTDIFAVPFGGFRFLHLVLVVFFTLSKVQKMGSSSEAIVMTGSEKL</sequence>
<feature type="transmembrane region" description="Helical" evidence="1">
    <location>
        <begin position="151"/>
        <end position="171"/>
    </location>
</feature>
<name>A0A226EEM7_FOLCA</name>
<feature type="transmembrane region" description="Helical" evidence="1">
    <location>
        <begin position="183"/>
        <end position="204"/>
    </location>
</feature>
<feature type="transmembrane region" description="Helical" evidence="1">
    <location>
        <begin position="116"/>
        <end position="139"/>
    </location>
</feature>
<dbReference type="EMBL" id="LNIX01000004">
    <property type="protein sequence ID" value="OXA55281.1"/>
    <property type="molecule type" value="Genomic_DNA"/>
</dbReference>
<evidence type="ECO:0000313" key="2">
    <source>
        <dbReference type="EMBL" id="OXA55281.1"/>
    </source>
</evidence>
<gene>
    <name evidence="2" type="ORF">Fcan01_09643</name>
</gene>
<keyword evidence="1" id="KW-0812">Transmembrane</keyword>
<dbReference type="AlphaFoldDB" id="A0A226EEM7"/>
<keyword evidence="1" id="KW-0472">Membrane</keyword>
<comment type="caution">
    <text evidence="2">The sequence shown here is derived from an EMBL/GenBank/DDBJ whole genome shotgun (WGS) entry which is preliminary data.</text>
</comment>